<evidence type="ECO:0000313" key="3">
    <source>
        <dbReference type="Proteomes" id="UP000579281"/>
    </source>
</evidence>
<keyword evidence="1" id="KW-0812">Transmembrane</keyword>
<dbReference type="PANTHER" id="PTHR31876:SF26">
    <property type="entry name" value="PROTEIN LIKE COV 2"/>
    <property type="match status" value="1"/>
</dbReference>
<dbReference type="Proteomes" id="UP000579281">
    <property type="component" value="Unassembled WGS sequence"/>
</dbReference>
<dbReference type="EMBL" id="JACHEN010000027">
    <property type="protein sequence ID" value="MBB6217750.1"/>
    <property type="molecule type" value="Genomic_DNA"/>
</dbReference>
<sequence length="205" mass="22577">MKHVRGIFFTGLLALIPIVGTLSIVGWLFNRIDLIFRQPLEQLIGFPLVGVGIILTLLIIFATGVISRNYLGRKLIHIAEAVLRRIPLVSTVFVSMKQLVDLIFTDQKSAFKSAVLVQYPTKGIYAIGFVTSEAPQEAKTKTDKNLKSIFIPTTPNPTSGMLVMIPDEDTIKLDITVEAAIKMVVSGGILIPDHLPVENKPDETR</sequence>
<dbReference type="Pfam" id="PF04367">
    <property type="entry name" value="DUF502"/>
    <property type="match status" value="1"/>
</dbReference>
<keyword evidence="1" id="KW-0472">Membrane</keyword>
<keyword evidence="1" id="KW-1133">Transmembrane helix</keyword>
<comment type="caution">
    <text evidence="2">The sequence shown here is derived from an EMBL/GenBank/DDBJ whole genome shotgun (WGS) entry which is preliminary data.</text>
</comment>
<accession>A0A841L0M6</accession>
<feature type="transmembrane region" description="Helical" evidence="1">
    <location>
        <begin position="44"/>
        <end position="66"/>
    </location>
</feature>
<dbReference type="PANTHER" id="PTHR31876">
    <property type="entry name" value="COV-LIKE PROTEIN 1"/>
    <property type="match status" value="1"/>
</dbReference>
<feature type="transmembrane region" description="Helical" evidence="1">
    <location>
        <begin position="7"/>
        <end position="29"/>
    </location>
</feature>
<protein>
    <submittedName>
        <fullName evidence="2">Putative membrane protein</fullName>
    </submittedName>
</protein>
<organism evidence="2 3">
    <name type="scientific">Anaerosolibacter carboniphilus</name>
    <dbReference type="NCBI Taxonomy" id="1417629"/>
    <lineage>
        <taxon>Bacteria</taxon>
        <taxon>Bacillati</taxon>
        <taxon>Bacillota</taxon>
        <taxon>Clostridia</taxon>
        <taxon>Peptostreptococcales</taxon>
        <taxon>Thermotaleaceae</taxon>
        <taxon>Anaerosolibacter</taxon>
    </lineage>
</organism>
<reference evidence="2 3" key="1">
    <citation type="submission" date="2020-08" db="EMBL/GenBank/DDBJ databases">
        <title>Genomic Encyclopedia of Type Strains, Phase IV (KMG-IV): sequencing the most valuable type-strain genomes for metagenomic binning, comparative biology and taxonomic classification.</title>
        <authorList>
            <person name="Goeker M."/>
        </authorList>
    </citation>
    <scope>NUCLEOTIDE SEQUENCE [LARGE SCALE GENOMIC DNA]</scope>
    <source>
        <strain evidence="2 3">DSM 103526</strain>
    </source>
</reference>
<keyword evidence="3" id="KW-1185">Reference proteome</keyword>
<evidence type="ECO:0000256" key="1">
    <source>
        <dbReference type="SAM" id="Phobius"/>
    </source>
</evidence>
<evidence type="ECO:0000313" key="2">
    <source>
        <dbReference type="EMBL" id="MBB6217750.1"/>
    </source>
</evidence>
<dbReference type="RefSeq" id="WP_184312241.1">
    <property type="nucleotide sequence ID" value="NZ_JACHEN010000027.1"/>
</dbReference>
<dbReference type="InterPro" id="IPR007462">
    <property type="entry name" value="COV1-like"/>
</dbReference>
<gene>
    <name evidence="2" type="ORF">HNQ80_003873</name>
</gene>
<dbReference type="AlphaFoldDB" id="A0A841L0M6"/>
<proteinExistence type="predicted"/>
<name>A0A841L0M6_9FIRM</name>